<sequence>MEIAISRVDKPFTDYQVTPYFRYDTVEDVAASFREKRPVMRTIELCEMRIAGDKNFMPVVPADSIWRQENGRAITYAERFADQYRAFKLGNGQNADGTPLEELAPYGITPANLSLCRTMQITSIEGLHALEGKGLKALGVMANDLKRMAASWMADQARGGEVVSELDALRRRVAELEASEKAVEAVAEGALEDVIEASAFAAMDERQLKAYIKERTGQTPLGNPSRETLLRMAEEA</sequence>
<reference evidence="1 2" key="1">
    <citation type="submission" date="2015-06" db="EMBL/GenBank/DDBJ databases">
        <title>Improved classification and identification of acetic acid bacteria using matrix-assisted laser desorption/ionization time-of-flight mass spectrometry; Gluconobacter nephelii and Gluconobacter uchimurae are later heterotypic synonyms of Gluconobacter japonicus and Gluconobacter oxydans, respectively.</title>
        <authorList>
            <person name="Li L."/>
            <person name="Cleenwerck I."/>
            <person name="De Vuyst L."/>
            <person name="Vandamme P."/>
        </authorList>
    </citation>
    <scope>NUCLEOTIDE SEQUENCE [LARGE SCALE GENOMIC DNA]</scope>
    <source>
        <strain evidence="1 2">LMG 1663</strain>
    </source>
</reference>
<dbReference type="AlphaFoldDB" id="A0A149TXX8"/>
<proteinExistence type="predicted"/>
<gene>
    <name evidence="1" type="ORF">AD947_07365</name>
</gene>
<comment type="caution">
    <text evidence="1">The sequence shown here is derived from an EMBL/GenBank/DDBJ whole genome shotgun (WGS) entry which is preliminary data.</text>
</comment>
<organism evidence="1 2">
    <name type="scientific">Acetobacter tropicalis</name>
    <dbReference type="NCBI Taxonomy" id="104102"/>
    <lineage>
        <taxon>Bacteria</taxon>
        <taxon>Pseudomonadati</taxon>
        <taxon>Pseudomonadota</taxon>
        <taxon>Alphaproteobacteria</taxon>
        <taxon>Acetobacterales</taxon>
        <taxon>Acetobacteraceae</taxon>
        <taxon>Acetobacter</taxon>
    </lineage>
</organism>
<dbReference type="OrthoDB" id="7223978at2"/>
<accession>A0A149TXX8</accession>
<protein>
    <submittedName>
        <fullName evidence="1">Uncharacterized protein</fullName>
    </submittedName>
</protein>
<dbReference type="PATRIC" id="fig|104102.12.peg.2280"/>
<dbReference type="RefSeq" id="WP_156480359.1">
    <property type="nucleotide sequence ID" value="NZ_LHZT01000117.1"/>
</dbReference>
<dbReference type="Proteomes" id="UP000075411">
    <property type="component" value="Unassembled WGS sequence"/>
</dbReference>
<dbReference type="EMBL" id="LHZT01000117">
    <property type="protein sequence ID" value="KXV58000.1"/>
    <property type="molecule type" value="Genomic_DNA"/>
</dbReference>
<name>A0A149TXX8_9PROT</name>
<evidence type="ECO:0000313" key="2">
    <source>
        <dbReference type="Proteomes" id="UP000075411"/>
    </source>
</evidence>
<evidence type="ECO:0000313" key="1">
    <source>
        <dbReference type="EMBL" id="KXV58000.1"/>
    </source>
</evidence>